<reference evidence="2 3" key="1">
    <citation type="submission" date="2016-10" db="EMBL/GenBank/DDBJ databases">
        <authorList>
            <person name="de Groot N.N."/>
        </authorList>
    </citation>
    <scope>NUCLEOTIDE SEQUENCE [LARGE SCALE GENOMIC DNA]</scope>
    <source>
        <strain evidence="2 3">DSM 21019</strain>
    </source>
</reference>
<dbReference type="EMBL" id="FOYQ01000002">
    <property type="protein sequence ID" value="SFR49415.1"/>
    <property type="molecule type" value="Genomic_DNA"/>
</dbReference>
<accession>A0A1I6H4M2</accession>
<evidence type="ECO:0000313" key="2">
    <source>
        <dbReference type="EMBL" id="SFR49415.1"/>
    </source>
</evidence>
<feature type="transmembrane region" description="Helical" evidence="1">
    <location>
        <begin position="40"/>
        <end position="66"/>
    </location>
</feature>
<sequence>MKGNPSHPFNDLLERREFGDLLTLYFEFLKRNFKAFIQVFIRYNGLLMIGLLLSSYLLVSGFSGLFNVFGNQTMGVTPEGGENYGALLGFGILLYFVIAIIATTLNYALATGYIVHYQNTEGKRAGARDVWNLIKKRIGSSLLFMLMVLVLLAVAMFIGIFLSFIPLVGPLLFYGILFFMSAWLGMSFTAMFAHDKNLGEALGEGWDLLFKSFWTCIGVNFILGILNFILMMLLMTIPGVLIGAYAFHQFQIDGQQTVEWLDTFVFTLGVGIYLIMGILNQSLTQWVNGMLYYALHEKKYNTNTRRKIALIGNQDAG</sequence>
<evidence type="ECO:0008006" key="4">
    <source>
        <dbReference type="Google" id="ProtNLM"/>
    </source>
</evidence>
<keyword evidence="1" id="KW-0812">Transmembrane</keyword>
<keyword evidence="1" id="KW-1133">Transmembrane helix</keyword>
<keyword evidence="3" id="KW-1185">Reference proteome</keyword>
<proteinExistence type="predicted"/>
<evidence type="ECO:0000256" key="1">
    <source>
        <dbReference type="SAM" id="Phobius"/>
    </source>
</evidence>
<feature type="transmembrane region" description="Helical" evidence="1">
    <location>
        <begin position="142"/>
        <end position="165"/>
    </location>
</feature>
<dbReference type="STRING" id="400055.SAMN04490243_2254"/>
<dbReference type="Proteomes" id="UP000199534">
    <property type="component" value="Unassembled WGS sequence"/>
</dbReference>
<dbReference type="AlphaFoldDB" id="A0A1I6H4M2"/>
<dbReference type="OrthoDB" id="1049480at2"/>
<gene>
    <name evidence="2" type="ORF">SAMN04490243_2254</name>
</gene>
<feature type="transmembrane region" description="Helical" evidence="1">
    <location>
        <begin position="260"/>
        <end position="279"/>
    </location>
</feature>
<protein>
    <recommendedName>
        <fullName evidence="4">Membrane domain of glycerophosphoryl diester phosphodiesterase</fullName>
    </recommendedName>
</protein>
<feature type="transmembrane region" description="Helical" evidence="1">
    <location>
        <begin position="229"/>
        <end position="248"/>
    </location>
</feature>
<feature type="transmembrane region" description="Helical" evidence="1">
    <location>
        <begin position="86"/>
        <end position="109"/>
    </location>
</feature>
<keyword evidence="1" id="KW-0472">Membrane</keyword>
<evidence type="ECO:0000313" key="3">
    <source>
        <dbReference type="Proteomes" id="UP000199534"/>
    </source>
</evidence>
<feature type="transmembrane region" description="Helical" evidence="1">
    <location>
        <begin position="171"/>
        <end position="193"/>
    </location>
</feature>
<name>A0A1I6H4M2_9FLAO</name>
<dbReference type="RefSeq" id="WP_092982676.1">
    <property type="nucleotide sequence ID" value="NZ_FOYQ01000002.1"/>
</dbReference>
<organism evidence="2 3">
    <name type="scientific">Robiginitalea myxolifaciens</name>
    <dbReference type="NCBI Taxonomy" id="400055"/>
    <lineage>
        <taxon>Bacteria</taxon>
        <taxon>Pseudomonadati</taxon>
        <taxon>Bacteroidota</taxon>
        <taxon>Flavobacteriia</taxon>
        <taxon>Flavobacteriales</taxon>
        <taxon>Flavobacteriaceae</taxon>
        <taxon>Robiginitalea</taxon>
    </lineage>
</organism>